<protein>
    <submittedName>
        <fullName evidence="1">Uncharacterized protein</fullName>
    </submittedName>
</protein>
<name>D6WIP7_TRICA</name>
<evidence type="ECO:0000313" key="1">
    <source>
        <dbReference type="EMBL" id="EEZ99983.1"/>
    </source>
</evidence>
<dbReference type="Proteomes" id="UP000007266">
    <property type="component" value="Linkage group 3"/>
</dbReference>
<dbReference type="EMBL" id="KQ971321">
    <property type="protein sequence ID" value="EEZ99983.1"/>
    <property type="molecule type" value="Genomic_DNA"/>
</dbReference>
<keyword evidence="2" id="KW-1185">Reference proteome</keyword>
<organism evidence="1 2">
    <name type="scientific">Tribolium castaneum</name>
    <name type="common">Red flour beetle</name>
    <dbReference type="NCBI Taxonomy" id="7070"/>
    <lineage>
        <taxon>Eukaryota</taxon>
        <taxon>Metazoa</taxon>
        <taxon>Ecdysozoa</taxon>
        <taxon>Arthropoda</taxon>
        <taxon>Hexapoda</taxon>
        <taxon>Insecta</taxon>
        <taxon>Pterygota</taxon>
        <taxon>Neoptera</taxon>
        <taxon>Endopterygota</taxon>
        <taxon>Coleoptera</taxon>
        <taxon>Polyphaga</taxon>
        <taxon>Cucujiformia</taxon>
        <taxon>Tenebrionidae</taxon>
        <taxon>Tenebrionidae incertae sedis</taxon>
        <taxon>Tribolium</taxon>
    </lineage>
</organism>
<reference evidence="1 2" key="1">
    <citation type="journal article" date="2008" name="Nature">
        <title>The genome of the model beetle and pest Tribolium castaneum.</title>
        <authorList>
            <consortium name="Tribolium Genome Sequencing Consortium"/>
            <person name="Richards S."/>
            <person name="Gibbs R.A."/>
            <person name="Weinstock G.M."/>
            <person name="Brown S.J."/>
            <person name="Denell R."/>
            <person name="Beeman R.W."/>
            <person name="Gibbs R."/>
            <person name="Beeman R.W."/>
            <person name="Brown S.J."/>
            <person name="Bucher G."/>
            <person name="Friedrich M."/>
            <person name="Grimmelikhuijzen C.J."/>
            <person name="Klingler M."/>
            <person name="Lorenzen M."/>
            <person name="Richards S."/>
            <person name="Roth S."/>
            <person name="Schroder R."/>
            <person name="Tautz D."/>
            <person name="Zdobnov E.M."/>
            <person name="Muzny D."/>
            <person name="Gibbs R.A."/>
            <person name="Weinstock G.M."/>
            <person name="Attaway T."/>
            <person name="Bell S."/>
            <person name="Buhay C.J."/>
            <person name="Chandrabose M.N."/>
            <person name="Chavez D."/>
            <person name="Clerk-Blankenburg K.P."/>
            <person name="Cree A."/>
            <person name="Dao M."/>
            <person name="Davis C."/>
            <person name="Chacko J."/>
            <person name="Dinh H."/>
            <person name="Dugan-Rocha S."/>
            <person name="Fowler G."/>
            <person name="Garner T.T."/>
            <person name="Garnes J."/>
            <person name="Gnirke A."/>
            <person name="Hawes A."/>
            <person name="Hernandez J."/>
            <person name="Hines S."/>
            <person name="Holder M."/>
            <person name="Hume J."/>
            <person name="Jhangiani S.N."/>
            <person name="Joshi V."/>
            <person name="Khan Z.M."/>
            <person name="Jackson L."/>
            <person name="Kovar C."/>
            <person name="Kowis A."/>
            <person name="Lee S."/>
            <person name="Lewis L.R."/>
            <person name="Margolis J."/>
            <person name="Morgan M."/>
            <person name="Nazareth L.V."/>
            <person name="Nguyen N."/>
            <person name="Okwuonu G."/>
            <person name="Parker D."/>
            <person name="Richards S."/>
            <person name="Ruiz S.J."/>
            <person name="Santibanez J."/>
            <person name="Savard J."/>
            <person name="Scherer S.E."/>
            <person name="Schneider B."/>
            <person name="Sodergren E."/>
            <person name="Tautz D."/>
            <person name="Vattahil S."/>
            <person name="Villasana D."/>
            <person name="White C.S."/>
            <person name="Wright R."/>
            <person name="Park Y."/>
            <person name="Beeman R.W."/>
            <person name="Lord J."/>
            <person name="Oppert B."/>
            <person name="Lorenzen M."/>
            <person name="Brown S."/>
            <person name="Wang L."/>
            <person name="Savard J."/>
            <person name="Tautz D."/>
            <person name="Richards S."/>
            <person name="Weinstock G."/>
            <person name="Gibbs R.A."/>
            <person name="Liu Y."/>
            <person name="Worley K."/>
            <person name="Weinstock G."/>
            <person name="Elsik C.G."/>
            <person name="Reese J.T."/>
            <person name="Elhaik E."/>
            <person name="Landan G."/>
            <person name="Graur D."/>
            <person name="Arensburger P."/>
            <person name="Atkinson P."/>
            <person name="Beeman R.W."/>
            <person name="Beidler J."/>
            <person name="Brown S.J."/>
            <person name="Demuth J.P."/>
            <person name="Drury D.W."/>
            <person name="Du Y.Z."/>
            <person name="Fujiwara H."/>
            <person name="Lorenzen M."/>
            <person name="Maselli V."/>
            <person name="Osanai M."/>
            <person name="Park Y."/>
            <person name="Robertson H.M."/>
            <person name="Tu Z."/>
            <person name="Wang J.J."/>
            <person name="Wang S."/>
            <person name="Richards S."/>
            <person name="Song H."/>
            <person name="Zhang L."/>
            <person name="Sodergren E."/>
            <person name="Werner D."/>
            <person name="Stanke M."/>
            <person name="Morgenstern B."/>
            <person name="Solovyev V."/>
            <person name="Kosarev P."/>
            <person name="Brown G."/>
            <person name="Chen H.C."/>
            <person name="Ermolaeva O."/>
            <person name="Hlavina W."/>
            <person name="Kapustin Y."/>
            <person name="Kiryutin B."/>
            <person name="Kitts P."/>
            <person name="Maglott D."/>
            <person name="Pruitt K."/>
            <person name="Sapojnikov V."/>
            <person name="Souvorov A."/>
            <person name="Mackey A.J."/>
            <person name="Waterhouse R.M."/>
            <person name="Wyder S."/>
            <person name="Zdobnov E.M."/>
            <person name="Zdobnov E.M."/>
            <person name="Wyder S."/>
            <person name="Kriventseva E.V."/>
            <person name="Kadowaki T."/>
            <person name="Bork P."/>
            <person name="Aranda M."/>
            <person name="Bao R."/>
            <person name="Beermann A."/>
            <person name="Berns N."/>
            <person name="Bolognesi R."/>
            <person name="Bonneton F."/>
            <person name="Bopp D."/>
            <person name="Brown S.J."/>
            <person name="Bucher G."/>
            <person name="Butts T."/>
            <person name="Chaumot A."/>
            <person name="Denell R.E."/>
            <person name="Ferrier D.E."/>
            <person name="Friedrich M."/>
            <person name="Gordon C.M."/>
            <person name="Jindra M."/>
            <person name="Klingler M."/>
            <person name="Lan Q."/>
            <person name="Lattorff H.M."/>
            <person name="Laudet V."/>
            <person name="von Levetsow C."/>
            <person name="Liu Z."/>
            <person name="Lutz R."/>
            <person name="Lynch J.A."/>
            <person name="da Fonseca R.N."/>
            <person name="Posnien N."/>
            <person name="Reuter R."/>
            <person name="Roth S."/>
            <person name="Savard J."/>
            <person name="Schinko J.B."/>
            <person name="Schmitt C."/>
            <person name="Schoppmeier M."/>
            <person name="Schroder R."/>
            <person name="Shippy T.D."/>
            <person name="Simonnet F."/>
            <person name="Marques-Souza H."/>
            <person name="Tautz D."/>
            <person name="Tomoyasu Y."/>
            <person name="Trauner J."/>
            <person name="Van der Zee M."/>
            <person name="Vervoort M."/>
            <person name="Wittkopp N."/>
            <person name="Wimmer E.A."/>
            <person name="Yang X."/>
            <person name="Jones A.K."/>
            <person name="Sattelle D.B."/>
            <person name="Ebert P.R."/>
            <person name="Nelson D."/>
            <person name="Scott J.G."/>
            <person name="Beeman R.W."/>
            <person name="Muthukrishnan S."/>
            <person name="Kramer K.J."/>
            <person name="Arakane Y."/>
            <person name="Beeman R.W."/>
            <person name="Zhu Q."/>
            <person name="Hogenkamp D."/>
            <person name="Dixit R."/>
            <person name="Oppert B."/>
            <person name="Jiang H."/>
            <person name="Zou Z."/>
            <person name="Marshall J."/>
            <person name="Elpidina E."/>
            <person name="Vinokurov K."/>
            <person name="Oppert C."/>
            <person name="Zou Z."/>
            <person name="Evans J."/>
            <person name="Lu Z."/>
            <person name="Zhao P."/>
            <person name="Sumathipala N."/>
            <person name="Altincicek B."/>
            <person name="Vilcinskas A."/>
            <person name="Williams M."/>
            <person name="Hultmark D."/>
            <person name="Hetru C."/>
            <person name="Jiang H."/>
            <person name="Grimmelikhuijzen C.J."/>
            <person name="Hauser F."/>
            <person name="Cazzamali G."/>
            <person name="Williamson M."/>
            <person name="Park Y."/>
            <person name="Li B."/>
            <person name="Tanaka Y."/>
            <person name="Predel R."/>
            <person name="Neupert S."/>
            <person name="Schachtner J."/>
            <person name="Verleyen P."/>
            <person name="Raible F."/>
            <person name="Bork P."/>
            <person name="Friedrich M."/>
            <person name="Walden K.K."/>
            <person name="Robertson H.M."/>
            <person name="Angeli S."/>
            <person name="Foret S."/>
            <person name="Bucher G."/>
            <person name="Schuetz S."/>
            <person name="Maleszka R."/>
            <person name="Wimmer E.A."/>
            <person name="Beeman R.W."/>
            <person name="Lorenzen M."/>
            <person name="Tomoyasu Y."/>
            <person name="Miller S.C."/>
            <person name="Grossmann D."/>
            <person name="Bucher G."/>
        </authorList>
    </citation>
    <scope>NUCLEOTIDE SEQUENCE [LARGE SCALE GENOMIC DNA]</scope>
    <source>
        <strain evidence="1 2">Georgia GA2</strain>
    </source>
</reference>
<proteinExistence type="predicted"/>
<sequence length="111" mass="11765">MRFIIIRVTRSIVRSAVSMKLLLFGISLQCEFNCGGVSQARSIINSKYAGHVPRALPPPSPPAALNNLAICNNSKSRTKSLAVALQFCAPAGCIATATPNVVALHHVLPSK</sequence>
<evidence type="ECO:0000313" key="2">
    <source>
        <dbReference type="Proteomes" id="UP000007266"/>
    </source>
</evidence>
<accession>D6WIP7</accession>
<dbReference type="HOGENOM" id="CLU_2161591_0_0_1"/>
<reference evidence="1 2" key="2">
    <citation type="journal article" date="2010" name="Nucleic Acids Res.">
        <title>BeetleBase in 2010: revisions to provide comprehensive genomic information for Tribolium castaneum.</title>
        <authorList>
            <person name="Kim H.S."/>
            <person name="Murphy T."/>
            <person name="Xia J."/>
            <person name="Caragea D."/>
            <person name="Park Y."/>
            <person name="Beeman R.W."/>
            <person name="Lorenzen M.D."/>
            <person name="Butcher S."/>
            <person name="Manak J.R."/>
            <person name="Brown S.J."/>
        </authorList>
    </citation>
    <scope>GENOME REANNOTATION</scope>
    <source>
        <strain evidence="1 2">Georgia GA2</strain>
    </source>
</reference>
<dbReference type="AlphaFoldDB" id="D6WIP7"/>
<gene>
    <name evidence="1" type="primary">GLEAN_02782</name>
    <name evidence="1" type="ORF">TcasGA2_TC002782</name>
</gene>